<evidence type="ECO:0000313" key="1">
    <source>
        <dbReference type="EMBL" id="ECZ8923324.1"/>
    </source>
</evidence>
<sequence length="150" mass="16775">MPTFTQTGTGKYDYWLLDGGKTFSTIPADTLPSISTDMPIRLQIGDGYFGSTHITARHGKWLERYQPDGCVATFVHKKLSTSGKILLLEEKNKIGLALTLTPNAALILRNIGDFFSITTLYYKKSGLGGEEVGRYTGYKWATSPYIERRR</sequence>
<organism evidence="1">
    <name type="scientific">Salmonella derby</name>
    <dbReference type="NCBI Taxonomy" id="28144"/>
    <lineage>
        <taxon>Bacteria</taxon>
        <taxon>Pseudomonadati</taxon>
        <taxon>Pseudomonadota</taxon>
        <taxon>Gammaproteobacteria</taxon>
        <taxon>Enterobacterales</taxon>
        <taxon>Enterobacteriaceae</taxon>
        <taxon>Salmonella</taxon>
    </lineage>
</organism>
<dbReference type="AlphaFoldDB" id="A0A5Z8ZG44"/>
<protein>
    <submittedName>
        <fullName evidence="1">Uncharacterized protein</fullName>
    </submittedName>
</protein>
<dbReference type="RefSeq" id="WP_063054258.1">
    <property type="nucleotide sequence ID" value="NZ_CP117310.1"/>
</dbReference>
<proteinExistence type="predicted"/>
<reference evidence="2" key="1">
    <citation type="journal article" date="2018" name="Genome Biol.">
        <title>SKESA: strategic k-mer extension for scrupulous assemblies.</title>
        <authorList>
            <person name="Souvorov A."/>
            <person name="Agarwala R."/>
            <person name="Lipman D.J."/>
        </authorList>
    </citation>
    <scope>NUCLEOTIDE SEQUENCE</scope>
    <source>
        <strain evidence="2">Salmonella enterica</strain>
    </source>
</reference>
<comment type="caution">
    <text evidence="1">The sequence shown here is derived from an EMBL/GenBank/DDBJ whole genome shotgun (WGS) entry which is preliminary data.</text>
</comment>
<name>A0A5Z8ZG44_SALDE</name>
<dbReference type="EMBL" id="DAATPV010000148">
    <property type="protein sequence ID" value="HAE9697404.1"/>
    <property type="molecule type" value="Genomic_DNA"/>
</dbReference>
<evidence type="ECO:0000313" key="2">
    <source>
        <dbReference type="EMBL" id="HAE9697404.1"/>
    </source>
</evidence>
<reference evidence="2" key="3">
    <citation type="submission" date="2018-07" db="EMBL/GenBank/DDBJ databases">
        <authorList>
            <consortium name="NCBI Pathogen Detection Project"/>
        </authorList>
    </citation>
    <scope>NUCLEOTIDE SEQUENCE</scope>
    <source>
        <strain evidence="2">Salmonella enterica</strain>
    </source>
</reference>
<reference evidence="1" key="2">
    <citation type="submission" date="2018-07" db="EMBL/GenBank/DDBJ databases">
        <authorList>
            <consortium name="GenomeTrakr network: Whole genome sequencing for foodborne pathogen traceback"/>
        </authorList>
    </citation>
    <scope>NUCLEOTIDE SEQUENCE</scope>
    <source>
        <strain evidence="1">HIY0317</strain>
    </source>
</reference>
<gene>
    <name evidence="1" type="ORF">AGP76_23420</name>
    <name evidence="2" type="ORF">G4W05_004564</name>
</gene>
<dbReference type="EMBL" id="AALIFY010000045">
    <property type="protein sequence ID" value="ECZ8923324.1"/>
    <property type="molecule type" value="Genomic_DNA"/>
</dbReference>
<accession>A0A5Z8ZG44</accession>